<gene>
    <name evidence="9" type="ORF">DSL72_005067</name>
</gene>
<evidence type="ECO:0000256" key="7">
    <source>
        <dbReference type="SAM" id="MobiDB-lite"/>
    </source>
</evidence>
<evidence type="ECO:0000256" key="4">
    <source>
        <dbReference type="ARBA" id="ARBA00022824"/>
    </source>
</evidence>
<dbReference type="GO" id="GO:0005773">
    <property type="term" value="C:vacuole"/>
    <property type="evidence" value="ECO:0007669"/>
    <property type="project" value="GOC"/>
</dbReference>
<feature type="region of interest" description="Disordered" evidence="7">
    <location>
        <begin position="141"/>
        <end position="161"/>
    </location>
</feature>
<feature type="transmembrane region" description="Helical" evidence="8">
    <location>
        <begin position="98"/>
        <end position="124"/>
    </location>
</feature>
<evidence type="ECO:0000256" key="8">
    <source>
        <dbReference type="SAM" id="Phobius"/>
    </source>
</evidence>
<evidence type="ECO:0000256" key="2">
    <source>
        <dbReference type="ARBA" id="ARBA00009950"/>
    </source>
</evidence>
<name>A0A8A3PEK1_9HELO</name>
<evidence type="ECO:0008006" key="11">
    <source>
        <dbReference type="Google" id="ProtNLM"/>
    </source>
</evidence>
<evidence type="ECO:0000256" key="5">
    <source>
        <dbReference type="ARBA" id="ARBA00022989"/>
    </source>
</evidence>
<feature type="transmembrane region" description="Helical" evidence="8">
    <location>
        <begin position="20"/>
        <end position="37"/>
    </location>
</feature>
<dbReference type="OrthoDB" id="10012212at2759"/>
<organism evidence="9 10">
    <name type="scientific">Monilinia vaccinii-corymbosi</name>
    <dbReference type="NCBI Taxonomy" id="61207"/>
    <lineage>
        <taxon>Eukaryota</taxon>
        <taxon>Fungi</taxon>
        <taxon>Dikarya</taxon>
        <taxon>Ascomycota</taxon>
        <taxon>Pezizomycotina</taxon>
        <taxon>Leotiomycetes</taxon>
        <taxon>Helotiales</taxon>
        <taxon>Sclerotiniaceae</taxon>
        <taxon>Monilinia</taxon>
    </lineage>
</organism>
<keyword evidence="5 8" id="KW-1133">Transmembrane helix</keyword>
<dbReference type="GO" id="GO:0005789">
    <property type="term" value="C:endoplasmic reticulum membrane"/>
    <property type="evidence" value="ECO:0007669"/>
    <property type="project" value="UniProtKB-SubCell"/>
</dbReference>
<evidence type="ECO:0000256" key="1">
    <source>
        <dbReference type="ARBA" id="ARBA00004477"/>
    </source>
</evidence>
<evidence type="ECO:0000256" key="3">
    <source>
        <dbReference type="ARBA" id="ARBA00022692"/>
    </source>
</evidence>
<dbReference type="PANTHER" id="PTHR13505:SF7">
    <property type="entry name" value="TRANSMEMBRANE PROTEIN 208"/>
    <property type="match status" value="1"/>
</dbReference>
<evidence type="ECO:0000256" key="6">
    <source>
        <dbReference type="ARBA" id="ARBA00023136"/>
    </source>
</evidence>
<sequence>MAQKARKDRAKANIQTLNYLHYGTILVNGLFCLFHVLLRSRNMLAYVLFSIAPWIVEWFLEHNSRPKFDPAGKMVSAGEDLAAPGLTEYMFDIIWMHWLSLFAVVIFGNWGWIIFSAVPIYGLYKAFGLWSGAKGLMGGGQGAQAPEEQVPMAGNRRQRRQ</sequence>
<dbReference type="GO" id="GO:0006624">
    <property type="term" value="P:vacuolar protein processing"/>
    <property type="evidence" value="ECO:0007669"/>
    <property type="project" value="TreeGrafter"/>
</dbReference>
<keyword evidence="10" id="KW-1185">Reference proteome</keyword>
<accession>A0A8A3PEK1</accession>
<dbReference type="PANTHER" id="PTHR13505">
    <property type="entry name" value="TRANSMEMBRANE PROTEIN 208"/>
    <property type="match status" value="1"/>
</dbReference>
<comment type="similarity">
    <text evidence="2">Belongs to the TMEM208 family.</text>
</comment>
<dbReference type="AlphaFoldDB" id="A0A8A3PEK1"/>
<comment type="subcellular location">
    <subcellularLocation>
        <location evidence="1">Endoplasmic reticulum membrane</location>
        <topology evidence="1">Multi-pass membrane protein</topology>
    </subcellularLocation>
</comment>
<dbReference type="Proteomes" id="UP000672032">
    <property type="component" value="Chromosome 4"/>
</dbReference>
<keyword evidence="3 8" id="KW-0812">Transmembrane</keyword>
<evidence type="ECO:0000313" key="10">
    <source>
        <dbReference type="Proteomes" id="UP000672032"/>
    </source>
</evidence>
<dbReference type="Pfam" id="PF05620">
    <property type="entry name" value="TMEM208_SND2"/>
    <property type="match status" value="1"/>
</dbReference>
<keyword evidence="6 8" id="KW-0472">Membrane</keyword>
<dbReference type="InterPro" id="IPR008506">
    <property type="entry name" value="SND2/TMEM208"/>
</dbReference>
<keyword evidence="4" id="KW-0256">Endoplasmic reticulum</keyword>
<proteinExistence type="inferred from homology"/>
<evidence type="ECO:0000313" key="9">
    <source>
        <dbReference type="EMBL" id="QSZ33499.1"/>
    </source>
</evidence>
<protein>
    <recommendedName>
        <fullName evidence="11">DUF788 domain protein</fullName>
    </recommendedName>
</protein>
<reference evidence="9" key="1">
    <citation type="submission" date="2020-10" db="EMBL/GenBank/DDBJ databases">
        <title>Genome Sequence of Monilinia vaccinii-corymbosi Sheds Light on Mummy Berry Disease Infection of Blueberry and Mating Type.</title>
        <authorList>
            <person name="Yow A.G."/>
            <person name="Zhang Y."/>
            <person name="Bansal K."/>
            <person name="Eacker S.M."/>
            <person name="Sullivan S."/>
            <person name="Liachko I."/>
            <person name="Cubeta M.A."/>
            <person name="Rollins J.A."/>
            <person name="Ashrafi H."/>
        </authorList>
    </citation>
    <scope>NUCLEOTIDE SEQUENCE</scope>
    <source>
        <strain evidence="9">RL-1</strain>
    </source>
</reference>
<dbReference type="EMBL" id="CP063408">
    <property type="protein sequence ID" value="QSZ33499.1"/>
    <property type="molecule type" value="Genomic_DNA"/>
</dbReference>